<gene>
    <name evidence="1" type="ORF">GRJ2_001083800</name>
</gene>
<comment type="caution">
    <text evidence="1">The sequence shown here is derived from an EMBL/GenBank/DDBJ whole genome shotgun (WGS) entry which is preliminary data.</text>
</comment>
<proteinExistence type="predicted"/>
<dbReference type="Proteomes" id="UP001623348">
    <property type="component" value="Unassembled WGS sequence"/>
</dbReference>
<dbReference type="EMBL" id="BAAFJT010000003">
    <property type="protein sequence ID" value="GAB0186185.1"/>
    <property type="molecule type" value="Genomic_DNA"/>
</dbReference>
<accession>A0ABC9WLM2</accession>
<keyword evidence="2" id="KW-1185">Reference proteome</keyword>
<evidence type="ECO:0000313" key="2">
    <source>
        <dbReference type="Proteomes" id="UP001623348"/>
    </source>
</evidence>
<protein>
    <submittedName>
        <fullName evidence="1">Uncharacterized protein</fullName>
    </submittedName>
</protein>
<sequence>MYHARFSPSAAGWSSKILLTDLSRPVAAFVSAIPGQLILGSKGNLGRPRGYQDCGQCHLPAGKSFNKANETPSIGLKTVTT</sequence>
<evidence type="ECO:0000313" key="1">
    <source>
        <dbReference type="EMBL" id="GAB0186185.1"/>
    </source>
</evidence>
<name>A0ABC9WLM2_GRUJA</name>
<organism evidence="1 2">
    <name type="scientific">Grus japonensis</name>
    <name type="common">Japanese crane</name>
    <name type="synonym">Red-crowned crane</name>
    <dbReference type="NCBI Taxonomy" id="30415"/>
    <lineage>
        <taxon>Eukaryota</taxon>
        <taxon>Metazoa</taxon>
        <taxon>Chordata</taxon>
        <taxon>Craniata</taxon>
        <taxon>Vertebrata</taxon>
        <taxon>Euteleostomi</taxon>
        <taxon>Archelosauria</taxon>
        <taxon>Archosauria</taxon>
        <taxon>Dinosauria</taxon>
        <taxon>Saurischia</taxon>
        <taxon>Theropoda</taxon>
        <taxon>Coelurosauria</taxon>
        <taxon>Aves</taxon>
        <taxon>Neognathae</taxon>
        <taxon>Neoaves</taxon>
        <taxon>Gruiformes</taxon>
        <taxon>Gruidae</taxon>
        <taxon>Grus</taxon>
    </lineage>
</organism>
<reference evidence="1 2" key="1">
    <citation type="submission" date="2024-06" db="EMBL/GenBank/DDBJ databases">
        <title>The draft genome of Grus japonensis, version 3.</title>
        <authorList>
            <person name="Nabeshima K."/>
            <person name="Suzuki S."/>
            <person name="Onuma M."/>
        </authorList>
    </citation>
    <scope>NUCLEOTIDE SEQUENCE [LARGE SCALE GENOMIC DNA]</scope>
    <source>
        <strain evidence="1 2">451A</strain>
    </source>
</reference>
<dbReference type="AlphaFoldDB" id="A0ABC9WLM2"/>